<evidence type="ECO:0000256" key="6">
    <source>
        <dbReference type="ARBA" id="ARBA00022840"/>
    </source>
</evidence>
<feature type="domain" description="Helicase C-terminal" evidence="10">
    <location>
        <begin position="497"/>
        <end position="653"/>
    </location>
</feature>
<dbReference type="PROSITE" id="PS51194">
    <property type="entry name" value="HELICASE_CTER"/>
    <property type="match status" value="1"/>
</dbReference>
<dbReference type="CDD" id="cd18033">
    <property type="entry name" value="DEXDc_FANCM"/>
    <property type="match status" value="1"/>
</dbReference>
<dbReference type="GO" id="GO:0043138">
    <property type="term" value="F:3'-5' DNA helicase activity"/>
    <property type="evidence" value="ECO:0007669"/>
    <property type="project" value="InterPro"/>
</dbReference>
<keyword evidence="7" id="KW-0539">Nucleus</keyword>
<dbReference type="InterPro" id="IPR011545">
    <property type="entry name" value="DEAD/DEAH_box_helicase_dom"/>
</dbReference>
<dbReference type="SMART" id="SM00487">
    <property type="entry name" value="DEXDc"/>
    <property type="match status" value="1"/>
</dbReference>
<feature type="compositionally biased region" description="Low complexity" evidence="8">
    <location>
        <begin position="1001"/>
        <end position="1011"/>
    </location>
</feature>
<feature type="compositionally biased region" description="Polar residues" evidence="8">
    <location>
        <begin position="928"/>
        <end position="942"/>
    </location>
</feature>
<feature type="compositionally biased region" description="Polar residues" evidence="8">
    <location>
        <begin position="7"/>
        <end position="24"/>
    </location>
</feature>
<gene>
    <name evidence="11" type="ORF">TOA249_LOCUS6093</name>
</gene>
<keyword evidence="4" id="KW-0378">Hydrolase</keyword>
<feature type="compositionally biased region" description="Acidic residues" evidence="8">
    <location>
        <begin position="913"/>
        <end position="922"/>
    </location>
</feature>
<feature type="compositionally biased region" description="Low complexity" evidence="8">
    <location>
        <begin position="71"/>
        <end position="82"/>
    </location>
</feature>
<keyword evidence="5" id="KW-0347">Helicase</keyword>
<comment type="subcellular location">
    <subcellularLocation>
        <location evidence="1">Nucleus</location>
    </subcellularLocation>
</comment>
<protein>
    <recommendedName>
        <fullName evidence="13">Fanconi anemia group M protein</fullName>
    </recommendedName>
</protein>
<evidence type="ECO:0000256" key="2">
    <source>
        <dbReference type="ARBA" id="ARBA00009889"/>
    </source>
</evidence>
<proteinExistence type="inferred from homology"/>
<feature type="compositionally biased region" description="Polar residues" evidence="8">
    <location>
        <begin position="1031"/>
        <end position="1045"/>
    </location>
</feature>
<evidence type="ECO:0000256" key="7">
    <source>
        <dbReference type="ARBA" id="ARBA00023242"/>
    </source>
</evidence>
<feature type="compositionally biased region" description="Low complexity" evidence="8">
    <location>
        <begin position="1700"/>
        <end position="1715"/>
    </location>
</feature>
<sequence>MMKIDNSAKSKNQTTLGQFWSSTGPKVSKTNLKNEIIIQEDDDIELLAAMEQFEKKNSASHPIMTTTTTATKTTTETASTSKWPISFKSEQNSKQKNEAPVSAPVNENEHLHTYSDFDRQAGRMWIYPTNYEKRDYQHKIVSMALFHNTLVVLPTGLGKTFIAAVVMFNYCRWYPTGKIIFTAPTKPLVAQQMEACAKVMGIRKSEMCEMTGGVSPEERRRLWLEKRVFFLTPQTLNNDLVKTTCPWSKIRCLVVDEAHRALGQHAYCQVVQELCKNGEDYRILALSATPGNNVEAVQNVISNLKISHIEMFTDDSPGIKKYSFDKIIDKIVVGPNQLMQNLRRCILNVLKQPVETLNRLGIIYQKSPEYVTHGSIIMTMKRIAKDKPTNLNDRQYQEAKSAMFFSISFFHALDELEKHGLQSVYNFFKKKLTEDKKNNILHATFRNNTELNEIYIELQNLFDLSQVTTEQRCKTSLQIAHPKLSKLRECVVEHFQTFERTKTKPTDQTRVIIFSEKRDSVREITELLQQDRPLIKPMAFIGQATTHAAGQGINQKLQKKVVTDFRAGGYNVLIATSIGEEGLDIGSVDLIICFDALKSPIRLVQRMGRTGRARQGRIVLLMTEGKEERTYVEGEMQQKRIFKLIVDGARMLELYRSNLRMVPQDIQPICQEMTIKVNDETDLSDKDSKKKFKTNDSDFKTMINKTKQQENLLKLFRKDKLLNDNEFYHWVRNYQLNDENDDDENPVMPMKDRLKLMIETATRKWSNEQREIQSPSMHSSRTETFVDFMKNYTNERVYIDIPDHTWPMDESISKPELTPIETSISDRPKMPSPYDRSKLKEQIQNKRACSPLDLAKMPQECDQLLNLQPIIQQQKQPPREETYDEEIDCGDLFGQSFNRQPIVQQHQLPQEEMHDDDDEIDCGDLFGQSLNSRPTFEQQKQSQQEKIHDDDEEIDCGDLFGQSLNSRPTFEHQTQPPPPQEEIHEEEEIDCGDLFGQSLNPQPTFEQQKQPQQEKIHDDDEEIDCGDLFGQSLNSRPTFEQQKQPQQEKIHDDEIDCGDLFGSKYFGFSDTSFEYFAFVAGSTFDITCLHPEPTLPITASSTEPEAIRDDNDNIGNFNITMDDLFPASQASHSSPTLQLNDVKSQPKTVFDDDDMDDDELLEAFNRHAEDSSNKIIKPSPVLVLTNRVNTQIQSNIPTADVTLPKFDLEFSFDDLDNSGEQTDNVLNLTIAEAVNKNNVATHCDKFETPIRPVPSKKRVRRLSITTPDVIERKKSKSAQELNVKQQQELHFHRRLASDFLDREAAVDEALSNSISSEEEENDDHNDDGNEHGHFIDDRQVLTQMPNIDMTSVYLKSIKSPKVYFRPPPPRMPIEDIYSQLPHMTMHDDTDDEEDDSFVDDTTEIVDDHHGEVDFDELANILGTQSVVHRQTKVTRRGVRFGRTSETTTPKRKPKRRVQIAESPITTTPNRKSSTSSTQIHSAQAENVQVESVVQTQTQTQTQSKVGMENSKKITDLMARLGTTHLQIDKYSRKRNDEINDAVLGSIKKIVADTQEQQQHLLAEANLRTTDIENEFQARLQDYIAKLDNEKATVLVQLEKDLDVRQQVILESARKRIDDLNTEANRLKMNVLKEAQAQSCVQMTKITEQVAVLEHEEAARRLASTTKTIITTKSVSASEAHHQDHSTTNDQVTTHVEALKSPSSSSTISTESRQTK</sequence>
<evidence type="ECO:0000256" key="4">
    <source>
        <dbReference type="ARBA" id="ARBA00022801"/>
    </source>
</evidence>
<dbReference type="InterPro" id="IPR014001">
    <property type="entry name" value="Helicase_ATP-bd"/>
</dbReference>
<dbReference type="GO" id="GO:0016787">
    <property type="term" value="F:hydrolase activity"/>
    <property type="evidence" value="ECO:0007669"/>
    <property type="project" value="UniProtKB-KW"/>
</dbReference>
<feature type="region of interest" description="Disordered" evidence="8">
    <location>
        <begin position="909"/>
        <end position="1051"/>
    </location>
</feature>
<feature type="region of interest" description="Disordered" evidence="8">
    <location>
        <begin position="71"/>
        <end position="102"/>
    </location>
</feature>
<dbReference type="InterPro" id="IPR027417">
    <property type="entry name" value="P-loop_NTPase"/>
</dbReference>
<evidence type="ECO:0000256" key="3">
    <source>
        <dbReference type="ARBA" id="ARBA00022741"/>
    </source>
</evidence>
<dbReference type="InterPro" id="IPR001650">
    <property type="entry name" value="Helicase_C-like"/>
</dbReference>
<dbReference type="GO" id="GO:0036297">
    <property type="term" value="P:interstrand cross-link repair"/>
    <property type="evidence" value="ECO:0007669"/>
    <property type="project" value="TreeGrafter"/>
</dbReference>
<dbReference type="CDD" id="cd12091">
    <property type="entry name" value="FANCM_ID"/>
    <property type="match status" value="1"/>
</dbReference>
<dbReference type="Gene3D" id="3.40.50.300">
    <property type="entry name" value="P-loop containing nucleotide triphosphate hydrolases"/>
    <property type="match status" value="2"/>
</dbReference>
<dbReference type="SUPFAM" id="SSF52540">
    <property type="entry name" value="P-loop containing nucleoside triphosphate hydrolases"/>
    <property type="match status" value="1"/>
</dbReference>
<dbReference type="GO" id="GO:0045003">
    <property type="term" value="P:double-strand break repair via synthesis-dependent strand annealing"/>
    <property type="evidence" value="ECO:0007669"/>
    <property type="project" value="TreeGrafter"/>
</dbReference>
<dbReference type="Pfam" id="PF00271">
    <property type="entry name" value="Helicase_C"/>
    <property type="match status" value="1"/>
</dbReference>
<evidence type="ECO:0008006" key="13">
    <source>
        <dbReference type="Google" id="ProtNLM"/>
    </source>
</evidence>
<evidence type="ECO:0000259" key="10">
    <source>
        <dbReference type="PROSITE" id="PS51194"/>
    </source>
</evidence>
<organism evidence="11 12">
    <name type="scientific">Rotaria socialis</name>
    <dbReference type="NCBI Taxonomy" id="392032"/>
    <lineage>
        <taxon>Eukaryota</taxon>
        <taxon>Metazoa</taxon>
        <taxon>Spiralia</taxon>
        <taxon>Gnathifera</taxon>
        <taxon>Rotifera</taxon>
        <taxon>Eurotatoria</taxon>
        <taxon>Bdelloidea</taxon>
        <taxon>Philodinida</taxon>
        <taxon>Philodinidae</taxon>
        <taxon>Rotaria</taxon>
    </lineage>
</organism>
<evidence type="ECO:0000256" key="1">
    <source>
        <dbReference type="ARBA" id="ARBA00004123"/>
    </source>
</evidence>
<feature type="compositionally biased region" description="Acidic residues" evidence="8">
    <location>
        <begin position="1316"/>
        <end position="1325"/>
    </location>
</feature>
<evidence type="ECO:0000313" key="11">
    <source>
        <dbReference type="EMBL" id="CAF4535874.1"/>
    </source>
</evidence>
<feature type="domain" description="Helicase ATP-binding" evidence="9">
    <location>
        <begin position="140"/>
        <end position="308"/>
    </location>
</feature>
<dbReference type="FunFam" id="3.40.50.300:FF:000861">
    <property type="entry name" value="Fanconi anemia, complementation group M"/>
    <property type="match status" value="1"/>
</dbReference>
<evidence type="ECO:0000256" key="8">
    <source>
        <dbReference type="SAM" id="MobiDB-lite"/>
    </source>
</evidence>
<dbReference type="CDD" id="cd18801">
    <property type="entry name" value="SF2_C_FANCM_Hef"/>
    <property type="match status" value="1"/>
</dbReference>
<evidence type="ECO:0000259" key="9">
    <source>
        <dbReference type="PROSITE" id="PS51192"/>
    </source>
</evidence>
<dbReference type="InterPro" id="IPR039686">
    <property type="entry name" value="FANCM/Mph1-like_ID"/>
</dbReference>
<dbReference type="PROSITE" id="PS51192">
    <property type="entry name" value="HELICASE_ATP_BIND_1"/>
    <property type="match status" value="1"/>
</dbReference>
<name>A0A820XX62_9BILA</name>
<feature type="region of interest" description="Disordered" evidence="8">
    <location>
        <begin position="1695"/>
        <end position="1715"/>
    </location>
</feature>
<comment type="similarity">
    <text evidence="2">Belongs to the DEAD box helicase family. DEAH subfamily. FANCM sub-subfamily.</text>
</comment>
<dbReference type="Proteomes" id="UP000663838">
    <property type="component" value="Unassembled WGS sequence"/>
</dbReference>
<dbReference type="GO" id="GO:0000400">
    <property type="term" value="F:four-way junction DNA binding"/>
    <property type="evidence" value="ECO:0007669"/>
    <property type="project" value="TreeGrafter"/>
</dbReference>
<dbReference type="PANTHER" id="PTHR14025:SF20">
    <property type="entry name" value="FANCONI ANEMIA GROUP M PROTEIN"/>
    <property type="match status" value="1"/>
</dbReference>
<feature type="compositionally biased region" description="Polar residues" evidence="8">
    <location>
        <begin position="1463"/>
        <end position="1486"/>
    </location>
</feature>
<dbReference type="InterPro" id="IPR044749">
    <property type="entry name" value="FANCM_DEXDc"/>
</dbReference>
<accession>A0A820XX62</accession>
<dbReference type="Pfam" id="PF00270">
    <property type="entry name" value="DEAD"/>
    <property type="match status" value="1"/>
</dbReference>
<dbReference type="GO" id="GO:0009378">
    <property type="term" value="F:four-way junction helicase activity"/>
    <property type="evidence" value="ECO:0007669"/>
    <property type="project" value="TreeGrafter"/>
</dbReference>
<feature type="region of interest" description="Disordered" evidence="8">
    <location>
        <begin position="1308"/>
        <end position="1333"/>
    </location>
</feature>
<keyword evidence="3" id="KW-0547">Nucleotide-binding</keyword>
<evidence type="ECO:0000256" key="5">
    <source>
        <dbReference type="ARBA" id="ARBA00022806"/>
    </source>
</evidence>
<reference evidence="11" key="1">
    <citation type="submission" date="2021-02" db="EMBL/GenBank/DDBJ databases">
        <authorList>
            <person name="Nowell W R."/>
        </authorList>
    </citation>
    <scope>NUCLEOTIDE SEQUENCE</scope>
</reference>
<feature type="region of interest" description="Disordered" evidence="8">
    <location>
        <begin position="1"/>
        <end position="24"/>
    </location>
</feature>
<evidence type="ECO:0000313" key="12">
    <source>
        <dbReference type="Proteomes" id="UP000663838"/>
    </source>
</evidence>
<keyword evidence="6" id="KW-0067">ATP-binding</keyword>
<dbReference type="GO" id="GO:0005524">
    <property type="term" value="F:ATP binding"/>
    <property type="evidence" value="ECO:0007669"/>
    <property type="project" value="UniProtKB-KW"/>
</dbReference>
<dbReference type="Gene3D" id="1.20.1320.20">
    <property type="entry name" value="hef helicase domain"/>
    <property type="match status" value="1"/>
</dbReference>
<dbReference type="PANTHER" id="PTHR14025">
    <property type="entry name" value="FANCONI ANEMIA GROUP M FANCM FAMILY MEMBER"/>
    <property type="match status" value="1"/>
</dbReference>
<dbReference type="SMART" id="SM00490">
    <property type="entry name" value="HELICc"/>
    <property type="match status" value="1"/>
</dbReference>
<feature type="region of interest" description="Disordered" evidence="8">
    <location>
        <begin position="1439"/>
        <end position="1488"/>
    </location>
</feature>
<dbReference type="GO" id="GO:0005634">
    <property type="term" value="C:nucleus"/>
    <property type="evidence" value="ECO:0007669"/>
    <property type="project" value="UniProtKB-SubCell"/>
</dbReference>
<comment type="caution">
    <text evidence="11">The sequence shown here is derived from an EMBL/GenBank/DDBJ whole genome shotgun (WGS) entry which is preliminary data.</text>
</comment>
<dbReference type="EMBL" id="CAJOBS010000254">
    <property type="protein sequence ID" value="CAF4535874.1"/>
    <property type="molecule type" value="Genomic_DNA"/>
</dbReference>